<organism evidence="1 2">
    <name type="scientific">Candidatus Falkowbacteria bacterium RIFOXYA2_FULL_38_12</name>
    <dbReference type="NCBI Taxonomy" id="1797993"/>
    <lineage>
        <taxon>Bacteria</taxon>
        <taxon>Candidatus Falkowiibacteriota</taxon>
    </lineage>
</organism>
<dbReference type="EMBL" id="MFGA01000023">
    <property type="protein sequence ID" value="OGF20487.1"/>
    <property type="molecule type" value="Genomic_DNA"/>
</dbReference>
<dbReference type="Proteomes" id="UP000177407">
    <property type="component" value="Unassembled WGS sequence"/>
</dbReference>
<evidence type="ECO:0000313" key="1">
    <source>
        <dbReference type="EMBL" id="OGF20487.1"/>
    </source>
</evidence>
<gene>
    <name evidence="1" type="ORF">A2257_03950</name>
</gene>
<proteinExistence type="predicted"/>
<sequence>MDVPAKAFRKGRGVESYYSGDDSEAWKDSLFTYCFDGKKTFSVEENREGSLCVKLGVGEDKVSVPLTILLDIPFGEGTEIKKGDQVSFFPSRELQSLITLENMSPAERKKTEQLKKMMQEREEFNNNLFRGWRESGDKYGCYYALGEDGYILGIAKEVGVDGISQLFADLKKDENISNIILFKREEGK</sequence>
<evidence type="ECO:0000313" key="2">
    <source>
        <dbReference type="Proteomes" id="UP000177407"/>
    </source>
</evidence>
<name>A0A1F5S1B2_9BACT</name>
<accession>A0A1F5S1B2</accession>
<dbReference type="AlphaFoldDB" id="A0A1F5S1B2"/>
<protein>
    <submittedName>
        <fullName evidence="1">Uncharacterized protein</fullName>
    </submittedName>
</protein>
<comment type="caution">
    <text evidence="1">The sequence shown here is derived from an EMBL/GenBank/DDBJ whole genome shotgun (WGS) entry which is preliminary data.</text>
</comment>
<reference evidence="1 2" key="1">
    <citation type="journal article" date="2016" name="Nat. Commun.">
        <title>Thousands of microbial genomes shed light on interconnected biogeochemical processes in an aquifer system.</title>
        <authorList>
            <person name="Anantharaman K."/>
            <person name="Brown C.T."/>
            <person name="Hug L.A."/>
            <person name="Sharon I."/>
            <person name="Castelle C.J."/>
            <person name="Probst A.J."/>
            <person name="Thomas B.C."/>
            <person name="Singh A."/>
            <person name="Wilkins M.J."/>
            <person name="Karaoz U."/>
            <person name="Brodie E.L."/>
            <person name="Williams K.H."/>
            <person name="Hubbard S.S."/>
            <person name="Banfield J.F."/>
        </authorList>
    </citation>
    <scope>NUCLEOTIDE SEQUENCE [LARGE SCALE GENOMIC DNA]</scope>
</reference>